<dbReference type="Pfam" id="PF21365">
    <property type="entry name" value="Glyco_hydro_31_3rd"/>
    <property type="match status" value="1"/>
</dbReference>
<feature type="signal peptide" evidence="5">
    <location>
        <begin position="1"/>
        <end position="20"/>
    </location>
</feature>
<evidence type="ECO:0000256" key="5">
    <source>
        <dbReference type="SAM" id="SignalP"/>
    </source>
</evidence>
<name>A0ABR7XX88_9SPHI</name>
<evidence type="ECO:0000256" key="1">
    <source>
        <dbReference type="ARBA" id="ARBA00007806"/>
    </source>
</evidence>
<feature type="domain" description="Glycoside hydrolase family 31 TIM barrel" evidence="6">
    <location>
        <begin position="149"/>
        <end position="445"/>
    </location>
</feature>
<keyword evidence="5" id="KW-0732">Signal</keyword>
<dbReference type="InterPro" id="IPR017853">
    <property type="entry name" value="GH"/>
</dbReference>
<organism evidence="8 9">
    <name type="scientific">Sphingobacterium chuzhouense</name>
    <dbReference type="NCBI Taxonomy" id="1742264"/>
    <lineage>
        <taxon>Bacteria</taxon>
        <taxon>Pseudomonadati</taxon>
        <taxon>Bacteroidota</taxon>
        <taxon>Sphingobacteriia</taxon>
        <taxon>Sphingobacteriales</taxon>
        <taxon>Sphingobacteriaceae</taxon>
        <taxon>Sphingobacterium</taxon>
    </lineage>
</organism>
<dbReference type="SUPFAM" id="SSF51445">
    <property type="entry name" value="(Trans)glycosidases"/>
    <property type="match status" value="1"/>
</dbReference>
<feature type="domain" description="Glycosyl hydrolase family 31 C-terminal" evidence="7">
    <location>
        <begin position="454"/>
        <end position="530"/>
    </location>
</feature>
<reference evidence="8 9" key="1">
    <citation type="submission" date="2020-08" db="EMBL/GenBank/DDBJ databases">
        <title>Sphingobacterium sp. DN00404 isolated from aquaculture water.</title>
        <authorList>
            <person name="Zhang M."/>
        </authorList>
    </citation>
    <scope>NUCLEOTIDE SEQUENCE [LARGE SCALE GENOMIC DNA]</scope>
    <source>
        <strain evidence="8 9">KCTC 42746</strain>
    </source>
</reference>
<dbReference type="EMBL" id="JACNYL010000005">
    <property type="protein sequence ID" value="MBD1423643.1"/>
    <property type="molecule type" value="Genomic_DNA"/>
</dbReference>
<dbReference type="Gene3D" id="3.20.20.80">
    <property type="entry name" value="Glycosidases"/>
    <property type="match status" value="1"/>
</dbReference>
<evidence type="ECO:0000256" key="3">
    <source>
        <dbReference type="ARBA" id="ARBA00023295"/>
    </source>
</evidence>
<dbReference type="InterPro" id="IPR013780">
    <property type="entry name" value="Glyco_hydro_b"/>
</dbReference>
<comment type="similarity">
    <text evidence="1 4">Belongs to the glycosyl hydrolase 31 family.</text>
</comment>
<dbReference type="InterPro" id="IPR000322">
    <property type="entry name" value="Glyco_hydro_31_TIM"/>
</dbReference>
<dbReference type="SUPFAM" id="SSF51011">
    <property type="entry name" value="Glycosyl hydrolase domain"/>
    <property type="match status" value="1"/>
</dbReference>
<dbReference type="InterPro" id="IPR050985">
    <property type="entry name" value="Alpha-glycosidase_related"/>
</dbReference>
<evidence type="ECO:0000313" key="9">
    <source>
        <dbReference type="Proteomes" id="UP000651112"/>
    </source>
</evidence>
<dbReference type="Proteomes" id="UP000651112">
    <property type="component" value="Unassembled WGS sequence"/>
</dbReference>
<dbReference type="GO" id="GO:0016787">
    <property type="term" value="F:hydrolase activity"/>
    <property type="evidence" value="ECO:0007669"/>
    <property type="project" value="UniProtKB-KW"/>
</dbReference>
<evidence type="ECO:0000259" key="7">
    <source>
        <dbReference type="Pfam" id="PF21365"/>
    </source>
</evidence>
<protein>
    <submittedName>
        <fullName evidence="8">Glycoside hydrolase</fullName>
    </submittedName>
</protein>
<dbReference type="Pfam" id="PF01055">
    <property type="entry name" value="Glyco_hydro_31_2nd"/>
    <property type="match status" value="1"/>
</dbReference>
<feature type="chain" id="PRO_5045636067" evidence="5">
    <location>
        <begin position="21"/>
        <end position="536"/>
    </location>
</feature>
<evidence type="ECO:0000256" key="2">
    <source>
        <dbReference type="ARBA" id="ARBA00022801"/>
    </source>
</evidence>
<sequence length="536" mass="61618">MKSICSRLGLFLILFLGAMYKTTGQETAISIEKNEKWLGGVVNEAHLMPLEEGYNFDLFGNTGTNQAVPLLISTKGKFIWSEEPFRFTIKNNQIIISNRGEAITVDSLGKNLRDAYLNASKRFFPSKGQLPDTLLFTRPQYNTWIELIYNQNQKDIIDYARSIIDNGFPPGVLMIDDNWADYYGRFDFRADRFSDAVGMVDTLHQMGFKVMLWISPFISPDTEVFRELQAKKYLLYDGSSEKNWTDADKPVIVNWWNGYSAVMDFTNPEAEKWFHDRLEHMVKTYHLDGFKLDAGDADFYPINALSFKPATPNEHSRLWGNIGKYYPLNEYRAMWKMGGEPLVQRLRDKKHNWEDLQKLIPHITVAGLLGYQFTCPDMIGGGEFGSFIGKDNLDEDLVVRSASCSALMPMMQFSVAPWRVLSEDNLKAVKKMVALRQKYVPYIMDLARQSAENGEPIVRTMEYEFPYQGMAEIKDQFMLGDKYLVAPVVTKENKRKIQLPKGVWKSDEGETFRGPKIIEENVPIDRLPVFELMNKG</sequence>
<gene>
    <name evidence="8" type="ORF">H8B21_18945</name>
</gene>
<evidence type="ECO:0000259" key="6">
    <source>
        <dbReference type="Pfam" id="PF01055"/>
    </source>
</evidence>
<dbReference type="Gene3D" id="2.60.40.1180">
    <property type="entry name" value="Golgi alpha-mannosidase II"/>
    <property type="match status" value="1"/>
</dbReference>
<keyword evidence="2 4" id="KW-0378">Hydrolase</keyword>
<evidence type="ECO:0000256" key="4">
    <source>
        <dbReference type="RuleBase" id="RU361185"/>
    </source>
</evidence>
<evidence type="ECO:0000313" key="8">
    <source>
        <dbReference type="EMBL" id="MBD1423643.1"/>
    </source>
</evidence>
<keyword evidence="9" id="KW-1185">Reference proteome</keyword>
<dbReference type="CDD" id="cd06592">
    <property type="entry name" value="GH31_NET37"/>
    <property type="match status" value="1"/>
</dbReference>
<comment type="caution">
    <text evidence="8">The sequence shown here is derived from an EMBL/GenBank/DDBJ whole genome shotgun (WGS) entry which is preliminary data.</text>
</comment>
<dbReference type="PANTHER" id="PTHR43053">
    <property type="entry name" value="GLYCOSIDASE FAMILY 31"/>
    <property type="match status" value="1"/>
</dbReference>
<dbReference type="RefSeq" id="WP_190315407.1">
    <property type="nucleotide sequence ID" value="NZ_JACNYL010000005.1"/>
</dbReference>
<proteinExistence type="inferred from homology"/>
<accession>A0ABR7XX88</accession>
<dbReference type="PANTHER" id="PTHR43053:SF4">
    <property type="entry name" value="MYOGENESIS-REGULATING GLYCOSIDASE"/>
    <property type="match status" value="1"/>
</dbReference>
<keyword evidence="3 4" id="KW-0326">Glycosidase</keyword>
<dbReference type="InterPro" id="IPR048395">
    <property type="entry name" value="Glyco_hydro_31_C"/>
</dbReference>